<sequence length="42" mass="4673">MVLFQSGSKLILLLSWIIQEHQITFLCGETLFSCRTGSSGEV</sequence>
<proteinExistence type="predicted"/>
<dbReference type="AlphaFoldDB" id="A0A0E9VJX6"/>
<reference evidence="1" key="1">
    <citation type="submission" date="2014-11" db="EMBL/GenBank/DDBJ databases">
        <authorList>
            <person name="Amaro Gonzalez C."/>
        </authorList>
    </citation>
    <scope>NUCLEOTIDE SEQUENCE</scope>
</reference>
<protein>
    <submittedName>
        <fullName evidence="1">Uncharacterized protein</fullName>
    </submittedName>
</protein>
<organism evidence="1">
    <name type="scientific">Anguilla anguilla</name>
    <name type="common">European freshwater eel</name>
    <name type="synonym">Muraena anguilla</name>
    <dbReference type="NCBI Taxonomy" id="7936"/>
    <lineage>
        <taxon>Eukaryota</taxon>
        <taxon>Metazoa</taxon>
        <taxon>Chordata</taxon>
        <taxon>Craniata</taxon>
        <taxon>Vertebrata</taxon>
        <taxon>Euteleostomi</taxon>
        <taxon>Actinopterygii</taxon>
        <taxon>Neopterygii</taxon>
        <taxon>Teleostei</taxon>
        <taxon>Anguilliformes</taxon>
        <taxon>Anguillidae</taxon>
        <taxon>Anguilla</taxon>
    </lineage>
</organism>
<accession>A0A0E9VJX6</accession>
<reference evidence="1" key="2">
    <citation type="journal article" date="2015" name="Fish Shellfish Immunol.">
        <title>Early steps in the European eel (Anguilla anguilla)-Vibrio vulnificus interaction in the gills: Role of the RtxA13 toxin.</title>
        <authorList>
            <person name="Callol A."/>
            <person name="Pajuelo D."/>
            <person name="Ebbesson L."/>
            <person name="Teles M."/>
            <person name="MacKenzie S."/>
            <person name="Amaro C."/>
        </authorList>
    </citation>
    <scope>NUCLEOTIDE SEQUENCE</scope>
</reference>
<name>A0A0E9VJX6_ANGAN</name>
<evidence type="ECO:0000313" key="1">
    <source>
        <dbReference type="EMBL" id="JAH78291.1"/>
    </source>
</evidence>
<dbReference type="EMBL" id="GBXM01030286">
    <property type="protein sequence ID" value="JAH78291.1"/>
    <property type="molecule type" value="Transcribed_RNA"/>
</dbReference>